<protein>
    <submittedName>
        <fullName evidence="1">Uncharacterized protein</fullName>
    </submittedName>
</protein>
<evidence type="ECO:0000313" key="2">
    <source>
        <dbReference type="Proteomes" id="UP000323426"/>
    </source>
</evidence>
<evidence type="ECO:0000313" key="1">
    <source>
        <dbReference type="EMBL" id="KAA5548727.1"/>
    </source>
</evidence>
<reference evidence="1 2" key="1">
    <citation type="submission" date="2019-09" db="EMBL/GenBank/DDBJ databases">
        <title>Genome sequence and assembly of Adhaeribacter sp.</title>
        <authorList>
            <person name="Chhetri G."/>
        </authorList>
    </citation>
    <scope>NUCLEOTIDE SEQUENCE [LARGE SCALE GENOMIC DNA]</scope>
    <source>
        <strain evidence="1 2">DK36</strain>
    </source>
</reference>
<accession>A0A5M6DMF5</accession>
<keyword evidence="2" id="KW-1185">Reference proteome</keyword>
<dbReference type="RefSeq" id="WP_150087054.1">
    <property type="nucleotide sequence ID" value="NZ_VWSF01000002.1"/>
</dbReference>
<dbReference type="Proteomes" id="UP000323426">
    <property type="component" value="Unassembled WGS sequence"/>
</dbReference>
<dbReference type="EMBL" id="VWSF01000002">
    <property type="protein sequence ID" value="KAA5548727.1"/>
    <property type="molecule type" value="Genomic_DNA"/>
</dbReference>
<gene>
    <name evidence="1" type="ORF">F0145_04210</name>
</gene>
<organism evidence="1 2">
    <name type="scientific">Adhaeribacter rhizoryzae</name>
    <dbReference type="NCBI Taxonomy" id="2607907"/>
    <lineage>
        <taxon>Bacteria</taxon>
        <taxon>Pseudomonadati</taxon>
        <taxon>Bacteroidota</taxon>
        <taxon>Cytophagia</taxon>
        <taxon>Cytophagales</taxon>
        <taxon>Hymenobacteraceae</taxon>
        <taxon>Adhaeribacter</taxon>
    </lineage>
</organism>
<sequence>MKNWQLYKLMDLIEEIKKVDAMLKLHSSLDDSDFMLSQYQARKDKLISYLIDDLVSSTVISSRSFFTIKLLLDKFYPNLSKDTGKEEFNSEDLSTLESKICQM</sequence>
<name>A0A5M6DMF5_9BACT</name>
<dbReference type="AlphaFoldDB" id="A0A5M6DMF5"/>
<comment type="caution">
    <text evidence="1">The sequence shown here is derived from an EMBL/GenBank/DDBJ whole genome shotgun (WGS) entry which is preliminary data.</text>
</comment>
<proteinExistence type="predicted"/>